<dbReference type="EMBL" id="SJPQ01000002">
    <property type="protein sequence ID" value="TWT88289.1"/>
    <property type="molecule type" value="Genomic_DNA"/>
</dbReference>
<organism evidence="2 3">
    <name type="scientific">Pseudobythopirellula maris</name>
    <dbReference type="NCBI Taxonomy" id="2527991"/>
    <lineage>
        <taxon>Bacteria</taxon>
        <taxon>Pseudomonadati</taxon>
        <taxon>Planctomycetota</taxon>
        <taxon>Planctomycetia</taxon>
        <taxon>Pirellulales</taxon>
        <taxon>Lacipirellulaceae</taxon>
        <taxon>Pseudobythopirellula</taxon>
    </lineage>
</organism>
<gene>
    <name evidence="2" type="ORF">Mal64_17680</name>
</gene>
<reference evidence="2 3" key="1">
    <citation type="submission" date="2019-02" db="EMBL/GenBank/DDBJ databases">
        <title>Deep-cultivation of Planctomycetes and their phenomic and genomic characterization uncovers novel biology.</title>
        <authorList>
            <person name="Wiegand S."/>
            <person name="Jogler M."/>
            <person name="Boedeker C."/>
            <person name="Pinto D."/>
            <person name="Vollmers J."/>
            <person name="Rivas-Marin E."/>
            <person name="Kohn T."/>
            <person name="Peeters S.H."/>
            <person name="Heuer A."/>
            <person name="Rast P."/>
            <person name="Oberbeckmann S."/>
            <person name="Bunk B."/>
            <person name="Jeske O."/>
            <person name="Meyerdierks A."/>
            <person name="Storesund J.E."/>
            <person name="Kallscheuer N."/>
            <person name="Luecker S."/>
            <person name="Lage O.M."/>
            <person name="Pohl T."/>
            <person name="Merkel B.J."/>
            <person name="Hornburger P."/>
            <person name="Mueller R.-W."/>
            <person name="Bruemmer F."/>
            <person name="Labrenz M."/>
            <person name="Spormann A.M."/>
            <person name="Op Den Camp H."/>
            <person name="Overmann J."/>
            <person name="Amann R."/>
            <person name="Jetten M.S.M."/>
            <person name="Mascher T."/>
            <person name="Medema M.H."/>
            <person name="Devos D.P."/>
            <person name="Kaster A.-K."/>
            <person name="Ovreas L."/>
            <person name="Rohde M."/>
            <person name="Galperin M.Y."/>
            <person name="Jogler C."/>
        </authorList>
    </citation>
    <scope>NUCLEOTIDE SEQUENCE [LARGE SCALE GENOMIC DNA]</scope>
    <source>
        <strain evidence="2 3">Mal64</strain>
    </source>
</reference>
<dbReference type="RefSeq" id="WP_146399213.1">
    <property type="nucleotide sequence ID" value="NZ_SJPQ01000002.1"/>
</dbReference>
<evidence type="ECO:0000256" key="1">
    <source>
        <dbReference type="SAM" id="SignalP"/>
    </source>
</evidence>
<dbReference type="OrthoDB" id="248327at2"/>
<name>A0A5C5ZLK9_9BACT</name>
<keyword evidence="1" id="KW-0732">Signal</keyword>
<feature type="signal peptide" evidence="1">
    <location>
        <begin position="1"/>
        <end position="22"/>
    </location>
</feature>
<evidence type="ECO:0000313" key="3">
    <source>
        <dbReference type="Proteomes" id="UP000315440"/>
    </source>
</evidence>
<dbReference type="AlphaFoldDB" id="A0A5C5ZLK9"/>
<feature type="chain" id="PRO_5022834985" evidence="1">
    <location>
        <begin position="23"/>
        <end position="414"/>
    </location>
</feature>
<evidence type="ECO:0000313" key="2">
    <source>
        <dbReference type="EMBL" id="TWT88289.1"/>
    </source>
</evidence>
<proteinExistence type="predicted"/>
<comment type="caution">
    <text evidence="2">The sequence shown here is derived from an EMBL/GenBank/DDBJ whole genome shotgun (WGS) entry which is preliminary data.</text>
</comment>
<accession>A0A5C5ZLK9</accession>
<dbReference type="Proteomes" id="UP000315440">
    <property type="component" value="Unassembled WGS sequence"/>
</dbReference>
<protein>
    <submittedName>
        <fullName evidence="2">Uncharacterized protein</fullName>
    </submittedName>
</protein>
<keyword evidence="3" id="KW-1185">Reference proteome</keyword>
<sequence length="414" mass="46247" precursor="true">MRTLTLTLATLLTLAAARPAEAQFWKRLIPGGADEPAAAAPDADFSLSQEDGPWLIMATTFSGEGAEQQAIELCREMRESFRLEAYVHDMTFDYSEEEQVGRGIDEYGAPIKMRYRRGEKQHEWAVLVGDYPDVEDPIAQKHLNQIKKLQPEALKMGADGETSQNYAHIRRMQEMVLKRKGVGPMRTAFMTRNPLLPKEYFVPKGVDKFVAKMNKGMKHSLLKADGKYTIKVATFRGRGVLQGASGGMSEQDQDDSLVEAAENAHLLCEAMRDKGWEAYEFHDRQQSYVTVGSFDTVDKQAAGTPIDQIRSLQQLRNEAVEIVQTFGAAYDTPSAPLEKRRRSMADRARAEEVVQGFNKVFTSEMGQVAAGLNPKFAMVDDGARRGGRPIPFDIHPLVIEAPRESVSGAFAWRR</sequence>